<dbReference type="EMBL" id="JSVC01000018">
    <property type="protein sequence ID" value="KIC93712.1"/>
    <property type="molecule type" value="Genomic_DNA"/>
</dbReference>
<dbReference type="InterPro" id="IPR003675">
    <property type="entry name" value="Rce1/LyrA-like_dom"/>
</dbReference>
<dbReference type="AlphaFoldDB" id="A0A0C1L111"/>
<evidence type="ECO:0000313" key="3">
    <source>
        <dbReference type="EMBL" id="KIC93712.1"/>
    </source>
</evidence>
<feature type="domain" description="CAAX prenyl protease 2/Lysostaphin resistance protein A-like" evidence="2">
    <location>
        <begin position="87"/>
        <end position="176"/>
    </location>
</feature>
<dbReference type="SUPFAM" id="SSF103473">
    <property type="entry name" value="MFS general substrate transporter"/>
    <property type="match status" value="1"/>
</dbReference>
<dbReference type="PANTHER" id="PTHR39430:SF1">
    <property type="entry name" value="PROTEASE"/>
    <property type="match status" value="1"/>
</dbReference>
<dbReference type="InterPro" id="IPR036259">
    <property type="entry name" value="MFS_trans_sf"/>
</dbReference>
<proteinExistence type="predicted"/>
<gene>
    <name evidence="3" type="ORF">OI18_16315</name>
</gene>
<dbReference type="Proteomes" id="UP000031408">
    <property type="component" value="Unassembled WGS sequence"/>
</dbReference>
<name>A0A0C1L111_9BACT</name>
<keyword evidence="1" id="KW-0472">Membrane</keyword>
<feature type="transmembrane region" description="Helical" evidence="1">
    <location>
        <begin position="116"/>
        <end position="135"/>
    </location>
</feature>
<sequence>MFPDAWPRFMYGAFGTISAFFLTWLFLKSEKRSVSDIGLVWEPGTPWRFFVGLLIGTSLFGVILLSLLLLTPLQIQFNPQPLKASALVGYLAFFPLSLMEEIGFRAYPFRRLNDRFGIRVTQLIVAIVFALYHVAGGQSIGGSFLGPGIYAFVFGLAAAWSGGIAVPFGIHVALNILQPLSGMRGASGAIWMLSHKESPAAGQAASPDTIGILMQFTVLAIAILLTEYYIRKNADKTIKIAS</sequence>
<organism evidence="3 4">
    <name type="scientific">Flavihumibacter solisilvae</name>
    <dbReference type="NCBI Taxonomy" id="1349421"/>
    <lineage>
        <taxon>Bacteria</taxon>
        <taxon>Pseudomonadati</taxon>
        <taxon>Bacteroidota</taxon>
        <taxon>Chitinophagia</taxon>
        <taxon>Chitinophagales</taxon>
        <taxon>Chitinophagaceae</taxon>
        <taxon>Flavihumibacter</taxon>
    </lineage>
</organism>
<evidence type="ECO:0000313" key="4">
    <source>
        <dbReference type="Proteomes" id="UP000031408"/>
    </source>
</evidence>
<evidence type="ECO:0000256" key="1">
    <source>
        <dbReference type="SAM" id="Phobius"/>
    </source>
</evidence>
<comment type="caution">
    <text evidence="3">The sequence shown here is derived from an EMBL/GenBank/DDBJ whole genome shotgun (WGS) entry which is preliminary data.</text>
</comment>
<keyword evidence="1" id="KW-1133">Transmembrane helix</keyword>
<protein>
    <recommendedName>
        <fullName evidence="2">CAAX prenyl protease 2/Lysostaphin resistance protein A-like domain-containing protein</fullName>
    </recommendedName>
</protein>
<keyword evidence="4" id="KW-1185">Reference proteome</keyword>
<evidence type="ECO:0000259" key="2">
    <source>
        <dbReference type="Pfam" id="PF02517"/>
    </source>
</evidence>
<reference evidence="3 4" key="1">
    <citation type="submission" date="2014-11" db="EMBL/GenBank/DDBJ databases">
        <title>Genome sequence of Flavihumibacter solisilvae 3-3.</title>
        <authorList>
            <person name="Zhou G."/>
            <person name="Li M."/>
            <person name="Wang G."/>
        </authorList>
    </citation>
    <scope>NUCLEOTIDE SEQUENCE [LARGE SCALE GENOMIC DNA]</scope>
    <source>
        <strain evidence="3 4">3-3</strain>
    </source>
</reference>
<accession>A0A0C1L111</accession>
<dbReference type="PANTHER" id="PTHR39430">
    <property type="entry name" value="MEMBRANE-ASSOCIATED PROTEASE-RELATED"/>
    <property type="match status" value="1"/>
</dbReference>
<keyword evidence="1" id="KW-0812">Transmembrane</keyword>
<feature type="transmembrane region" description="Helical" evidence="1">
    <location>
        <begin position="212"/>
        <end position="230"/>
    </location>
</feature>
<feature type="transmembrane region" description="Helical" evidence="1">
    <location>
        <begin position="47"/>
        <end position="70"/>
    </location>
</feature>
<feature type="transmembrane region" description="Helical" evidence="1">
    <location>
        <begin position="9"/>
        <end position="27"/>
    </location>
</feature>
<feature type="transmembrane region" description="Helical" evidence="1">
    <location>
        <begin position="82"/>
        <end position="104"/>
    </location>
</feature>
<dbReference type="GO" id="GO:0080120">
    <property type="term" value="P:CAAX-box protein maturation"/>
    <property type="evidence" value="ECO:0007669"/>
    <property type="project" value="UniProtKB-ARBA"/>
</dbReference>
<dbReference type="STRING" id="1349421.OI18_16315"/>
<feature type="transmembrane region" description="Helical" evidence="1">
    <location>
        <begin position="147"/>
        <end position="174"/>
    </location>
</feature>
<dbReference type="Pfam" id="PF02517">
    <property type="entry name" value="Rce1-like"/>
    <property type="match status" value="1"/>
</dbReference>
<dbReference type="GO" id="GO:0004175">
    <property type="term" value="F:endopeptidase activity"/>
    <property type="evidence" value="ECO:0007669"/>
    <property type="project" value="UniProtKB-ARBA"/>
</dbReference>